<evidence type="ECO:0000256" key="1">
    <source>
        <dbReference type="SAM" id="MobiDB-lite"/>
    </source>
</evidence>
<evidence type="ECO:0000313" key="4">
    <source>
        <dbReference type="Proteomes" id="UP000313359"/>
    </source>
</evidence>
<feature type="region of interest" description="Disordered" evidence="1">
    <location>
        <begin position="679"/>
        <end position="711"/>
    </location>
</feature>
<sequence>MDLDDIAKNIKEVSLKTMFDVFMPCDHPDPPQETLDTAYYVADSELGTTGSGKRKHSESGDDSEPPPKWTFTVDICKISKSMIEVASAPQPEGSPPAKIVTHDTPPASIGLEYTRDDDGCRSPIRPAGGTFLVTEHNATHVDPPVIKNEARKEWVGRFSWAELAVPIEVRVDDYDSAFTFGDQREHHLKKTRYGNKALERVLKYVGQLFSYHHRTHVYILYVLRHQARILYFDRAYTLVSEPFKYGTREDVTLHQFFWRLGRMSREQLGFDPTVVPANPEDVKRMFAYAPDAPSDYVEQQIYYALSVDDKDPSSTLLLGKSTAYELTMCGRRYIVGRPMYMKPFLHGRCTRGFVAYDIDEGTVRFIKDCWWPALKRLRREHETYKDLNGKGVQYVLTCLAHEDVPGSDGAQITKSQEVIKRSCAPFRHYRLLFKEVCRPVTDFEDFGAFTTFMCHALLAHRDAWQKAEILHKDVSLFNILIHEVGRGPAVKKTGMLCDWDLCQYKAELELDQSRGTPNSGGTWLFRSALSLQFPDRPHELSDDIESFVHIYHYCVLRFHQTSFYFQYQFENFVMRTFQAERIRESDGAEIGGDSKLSYMTEFADPRLLVPESVNPTLHELLTDIRDLCREHYAAVDIKGLRKTYDPPPPPPPPPKPVVYAKPPVDPVRAARFAALRKDLQKRSLRRQEDSKPTDVGMTVPTPEPKVPVPPPSLTMCDHEELLELFLAYTERDEEGKLIHWPAETTKCEDLFRSTDCAPPKCKGFSSSWSDETDDDEDGIVEKEDGIDKAEQLVLDRASERGEDEVEQVSDTVEDDEQRPAKKRRMGVRP</sequence>
<name>A0A5C2RRX4_9APHY</name>
<keyword evidence="4" id="KW-1185">Reference proteome</keyword>
<dbReference type="OrthoDB" id="2802734at2759"/>
<reference evidence="3" key="1">
    <citation type="journal article" date="2018" name="Genome Biol. Evol.">
        <title>Genomics and development of Lentinus tigrinus, a white-rot wood-decaying mushroom with dimorphic fruiting bodies.</title>
        <authorList>
            <person name="Wu B."/>
            <person name="Xu Z."/>
            <person name="Knudson A."/>
            <person name="Carlson A."/>
            <person name="Chen N."/>
            <person name="Kovaka S."/>
            <person name="LaButti K."/>
            <person name="Lipzen A."/>
            <person name="Pennachio C."/>
            <person name="Riley R."/>
            <person name="Schakwitz W."/>
            <person name="Umezawa K."/>
            <person name="Ohm R.A."/>
            <person name="Grigoriev I.V."/>
            <person name="Nagy L.G."/>
            <person name="Gibbons J."/>
            <person name="Hibbett D."/>
        </authorList>
    </citation>
    <scope>NUCLEOTIDE SEQUENCE [LARGE SCALE GENOMIC DNA]</scope>
    <source>
        <strain evidence="3">ALCF2SS1-6</strain>
    </source>
</reference>
<dbReference type="Proteomes" id="UP000313359">
    <property type="component" value="Unassembled WGS sequence"/>
</dbReference>
<dbReference type="STRING" id="1328759.A0A5C2RRX4"/>
<dbReference type="AlphaFoldDB" id="A0A5C2RRX4"/>
<gene>
    <name evidence="3" type="ORF">L227DRAFT_556320</name>
</gene>
<feature type="domain" description="Fungal-type protein kinase" evidence="2">
    <location>
        <begin position="426"/>
        <end position="553"/>
    </location>
</feature>
<feature type="compositionally biased region" description="Basic and acidic residues" evidence="1">
    <location>
        <begin position="679"/>
        <end position="692"/>
    </location>
</feature>
<evidence type="ECO:0000313" key="3">
    <source>
        <dbReference type="EMBL" id="RPD54402.1"/>
    </source>
</evidence>
<accession>A0A5C2RRX4</accession>
<dbReference type="InterPro" id="IPR040976">
    <property type="entry name" value="Pkinase_fungal"/>
</dbReference>
<evidence type="ECO:0000259" key="2">
    <source>
        <dbReference type="Pfam" id="PF17667"/>
    </source>
</evidence>
<dbReference type="PANTHER" id="PTHR38248">
    <property type="entry name" value="FUNK1 6"/>
    <property type="match status" value="1"/>
</dbReference>
<feature type="compositionally biased region" description="Basic residues" evidence="1">
    <location>
        <begin position="820"/>
        <end position="829"/>
    </location>
</feature>
<feature type="region of interest" description="Disordered" evidence="1">
    <location>
        <begin position="46"/>
        <end position="68"/>
    </location>
</feature>
<feature type="domain" description="Fungal-type protein kinase" evidence="2">
    <location>
        <begin position="191"/>
        <end position="406"/>
    </location>
</feature>
<proteinExistence type="predicted"/>
<feature type="region of interest" description="Disordered" evidence="1">
    <location>
        <begin position="87"/>
        <end position="106"/>
    </location>
</feature>
<feature type="region of interest" description="Disordered" evidence="1">
    <location>
        <begin position="757"/>
        <end position="829"/>
    </location>
</feature>
<feature type="compositionally biased region" description="Basic and acidic residues" evidence="1">
    <location>
        <begin position="779"/>
        <end position="790"/>
    </location>
</feature>
<protein>
    <recommendedName>
        <fullName evidence="2">Fungal-type protein kinase domain-containing protein</fullName>
    </recommendedName>
</protein>
<dbReference type="PANTHER" id="PTHR38248:SF2">
    <property type="entry name" value="FUNK1 11"/>
    <property type="match status" value="1"/>
</dbReference>
<organism evidence="3 4">
    <name type="scientific">Lentinus tigrinus ALCF2SS1-6</name>
    <dbReference type="NCBI Taxonomy" id="1328759"/>
    <lineage>
        <taxon>Eukaryota</taxon>
        <taxon>Fungi</taxon>
        <taxon>Dikarya</taxon>
        <taxon>Basidiomycota</taxon>
        <taxon>Agaricomycotina</taxon>
        <taxon>Agaricomycetes</taxon>
        <taxon>Polyporales</taxon>
        <taxon>Polyporaceae</taxon>
        <taxon>Lentinus</taxon>
    </lineage>
</organism>
<dbReference type="EMBL" id="ML122306">
    <property type="protein sequence ID" value="RPD54402.1"/>
    <property type="molecule type" value="Genomic_DNA"/>
</dbReference>
<feature type="compositionally biased region" description="Acidic residues" evidence="1">
    <location>
        <begin position="801"/>
        <end position="816"/>
    </location>
</feature>
<feature type="compositionally biased region" description="Pro residues" evidence="1">
    <location>
        <begin position="701"/>
        <end position="711"/>
    </location>
</feature>
<dbReference type="Pfam" id="PF17667">
    <property type="entry name" value="Pkinase_fungal"/>
    <property type="match status" value="2"/>
</dbReference>